<organism evidence="1 2">
    <name type="scientific">Methanobacterium alkalithermotolerans</name>
    <dbReference type="NCBI Taxonomy" id="2731220"/>
    <lineage>
        <taxon>Archaea</taxon>
        <taxon>Methanobacteriati</taxon>
        <taxon>Methanobacteriota</taxon>
        <taxon>Methanomada group</taxon>
        <taxon>Methanobacteria</taxon>
        <taxon>Methanobacteriales</taxon>
        <taxon>Methanobacteriaceae</taxon>
        <taxon>Methanobacterium</taxon>
    </lineage>
</organism>
<evidence type="ECO:0000313" key="2">
    <source>
        <dbReference type="Proteomes" id="UP000681041"/>
    </source>
</evidence>
<keyword evidence="1" id="KW-0547">Nucleotide-binding</keyword>
<dbReference type="GO" id="GO:0005524">
    <property type="term" value="F:ATP binding"/>
    <property type="evidence" value="ECO:0007669"/>
    <property type="project" value="UniProtKB-KW"/>
</dbReference>
<name>A0A8T8K3M8_9EURY</name>
<sequence length="638" mass="73470">MGKKLTKYFKFGDNFEEKFAKEITQHPDITLIELVSNSWDAKATEVKIDWPIIDGLADGSVFSIKDNGHGMNEDEFFEFWTALGGDKRKNIGNAIELENKVSRKVLGRNGKGRLGLFGFSEQYKVTTWKNNEKFIFTVKKSKEKGEYAEIILESNESYEDESSGTLIECPIYGNYMGLGDLESAISTRFGADPHFKVYINNNEIKLLDLANYDKHDRTFDGNPLTIVQIPRERYNKRLSQYQVAWWVDQRCAEVNTWKQLGIPLSGKDSLENKYVFCIIADFLENHVKTDWTGFEDTETVQKVKKFVKDEISSIAKDFLQHSHRNKKIKVVKKSKENLKALNPVNQREIGEFIDVVLDQCSVGIEDLSKIVSILATMEKSTRKHELLEKLDEMDPDDMDKMVEILDKWSVEDAYTVLDELYWRLELIAKLEELVDDINTDELHQLQPLFEQGLWMFGPEYEGSTNFTSNKSLRRALREVLGVETKFEGSNKRPDFVATPEGDIWDIYGSDKLKKSKVIGYRKVLILELKKGASVITDEEIDQAKFYVKKIRTHGKLQKDTEIECYVLGSKVNPEDDEELTFGKSVIYPFTYDTIIRNAKIRTLDLKEKIKDVKGITDIGDPEIKEVLKEEQAQETFAS</sequence>
<gene>
    <name evidence="1" type="ORF">HYG87_01430</name>
</gene>
<dbReference type="SUPFAM" id="SSF55874">
    <property type="entry name" value="ATPase domain of HSP90 chaperone/DNA topoisomerase II/histidine kinase"/>
    <property type="match status" value="1"/>
</dbReference>
<reference evidence="1" key="1">
    <citation type="submission" date="2020-07" db="EMBL/GenBank/DDBJ databases">
        <title>Methanobacterium. sp. MethCan genome.</title>
        <authorList>
            <person name="Postec A."/>
            <person name="Quemeneur M."/>
        </authorList>
    </citation>
    <scope>NUCLEOTIDE SEQUENCE</scope>
    <source>
        <strain evidence="1">MethCAN</strain>
    </source>
</reference>
<dbReference type="GeneID" id="64819384"/>
<protein>
    <submittedName>
        <fullName evidence="1">ATP-binding protein</fullName>
    </submittedName>
</protein>
<keyword evidence="2" id="KW-1185">Reference proteome</keyword>
<dbReference type="OrthoDB" id="137416at2157"/>
<dbReference type="EMBL" id="CP058560">
    <property type="protein sequence ID" value="QUH22519.1"/>
    <property type="molecule type" value="Genomic_DNA"/>
</dbReference>
<evidence type="ECO:0000313" key="1">
    <source>
        <dbReference type="EMBL" id="QUH22519.1"/>
    </source>
</evidence>
<dbReference type="KEGG" id="meme:HYG87_01430"/>
<dbReference type="Gene3D" id="3.30.565.10">
    <property type="entry name" value="Histidine kinase-like ATPase, C-terminal domain"/>
    <property type="match status" value="1"/>
</dbReference>
<dbReference type="Proteomes" id="UP000681041">
    <property type="component" value="Chromosome"/>
</dbReference>
<dbReference type="Pfam" id="PF13589">
    <property type="entry name" value="HATPase_c_3"/>
    <property type="match status" value="1"/>
</dbReference>
<dbReference type="RefSeq" id="WP_211533463.1">
    <property type="nucleotide sequence ID" value="NZ_CP058560.1"/>
</dbReference>
<keyword evidence="1" id="KW-0067">ATP-binding</keyword>
<dbReference type="AlphaFoldDB" id="A0A8T8K3M8"/>
<proteinExistence type="predicted"/>
<dbReference type="InterPro" id="IPR036890">
    <property type="entry name" value="HATPase_C_sf"/>
</dbReference>
<accession>A0A8T8K3M8</accession>